<dbReference type="PIRSF" id="PIRSF033328">
    <property type="entry name" value="Phest_Mll4975"/>
    <property type="match status" value="1"/>
</dbReference>
<dbReference type="Proteomes" id="UP000603352">
    <property type="component" value="Unassembled WGS sequence"/>
</dbReference>
<dbReference type="EMBL" id="BMDZ01000002">
    <property type="protein sequence ID" value="GGB24616.1"/>
    <property type="molecule type" value="Genomic_DNA"/>
</dbReference>
<evidence type="ECO:0008006" key="3">
    <source>
        <dbReference type="Google" id="ProtNLM"/>
    </source>
</evidence>
<dbReference type="Pfam" id="PF06299">
    <property type="entry name" value="DUF1045"/>
    <property type="match status" value="1"/>
</dbReference>
<dbReference type="InterPro" id="IPR009389">
    <property type="entry name" value="DUF1045"/>
</dbReference>
<name>A0ABQ1I9W5_9PROT</name>
<keyword evidence="2" id="KW-1185">Reference proteome</keyword>
<accession>A0ABQ1I9W5</accession>
<proteinExistence type="predicted"/>
<protein>
    <recommendedName>
        <fullName evidence="3">Phosphonate metabolism protein</fullName>
    </recommendedName>
</protein>
<reference evidence="2" key="1">
    <citation type="journal article" date="2019" name="Int. J. Syst. Evol. Microbiol.">
        <title>The Global Catalogue of Microorganisms (GCM) 10K type strain sequencing project: providing services to taxonomists for standard genome sequencing and annotation.</title>
        <authorList>
            <consortium name="The Broad Institute Genomics Platform"/>
            <consortium name="The Broad Institute Genome Sequencing Center for Infectious Disease"/>
            <person name="Wu L."/>
            <person name="Ma J."/>
        </authorList>
    </citation>
    <scope>NUCLEOTIDE SEQUENCE [LARGE SCALE GENOMIC DNA]</scope>
    <source>
        <strain evidence="2">CGMCC 1.10188</strain>
    </source>
</reference>
<dbReference type="RefSeq" id="WP_188574136.1">
    <property type="nucleotide sequence ID" value="NZ_BMDZ01000002.1"/>
</dbReference>
<gene>
    <name evidence="1" type="ORF">GCM10011505_02380</name>
</gene>
<evidence type="ECO:0000313" key="1">
    <source>
        <dbReference type="EMBL" id="GGB24616.1"/>
    </source>
</evidence>
<sequence>MTPFHRAAIYFMPSVTTPLGRFGASWLGRDAEGGPVAARPPVPGLDDAALHRLTAEPRRYGFHATLRAPFMAADVLDAQALATAIRRLAATLAPVTLDDGLSVRRIGSFLALVPASPSSALTELAAAIVAGTDDLRRPLSADDRARRIARGRLDARHTALLDRWGYPYVMDAFRFHMTLTGPLTDMAGAEAVEEALPGLARRAGATGASVIIDRIAIAVEPAPGAAFRLHLQIPLGHPTEG</sequence>
<evidence type="ECO:0000313" key="2">
    <source>
        <dbReference type="Proteomes" id="UP000603352"/>
    </source>
</evidence>
<comment type="caution">
    <text evidence="1">The sequence shown here is derived from an EMBL/GenBank/DDBJ whole genome shotgun (WGS) entry which is preliminary data.</text>
</comment>
<organism evidence="1 2">
    <name type="scientific">Tistrella bauzanensis</name>
    <dbReference type="NCBI Taxonomy" id="657419"/>
    <lineage>
        <taxon>Bacteria</taxon>
        <taxon>Pseudomonadati</taxon>
        <taxon>Pseudomonadota</taxon>
        <taxon>Alphaproteobacteria</taxon>
        <taxon>Geminicoccales</taxon>
        <taxon>Geminicoccaceae</taxon>
        <taxon>Tistrella</taxon>
    </lineage>
</organism>